<feature type="region of interest" description="Disordered" evidence="1">
    <location>
        <begin position="67"/>
        <end position="88"/>
    </location>
</feature>
<dbReference type="NCBIfam" id="TIGR02523">
    <property type="entry name" value="type_IV_pilV"/>
    <property type="match status" value="1"/>
</dbReference>
<dbReference type="InterPro" id="IPR013362">
    <property type="entry name" value="Pilus_4_PilV"/>
</dbReference>
<protein>
    <submittedName>
        <fullName evidence="3">Type IV pilus modification protein PilV</fullName>
    </submittedName>
</protein>
<keyword evidence="4" id="KW-1185">Reference proteome</keyword>
<evidence type="ECO:0000256" key="1">
    <source>
        <dbReference type="SAM" id="MobiDB-lite"/>
    </source>
</evidence>
<organism evidence="3 4">
    <name type="scientific">Microbulbifer taiwanensis</name>
    <dbReference type="NCBI Taxonomy" id="986746"/>
    <lineage>
        <taxon>Bacteria</taxon>
        <taxon>Pseudomonadati</taxon>
        <taxon>Pseudomonadota</taxon>
        <taxon>Gammaproteobacteria</taxon>
        <taxon>Cellvibrionales</taxon>
        <taxon>Microbulbiferaceae</taxon>
        <taxon>Microbulbifer</taxon>
    </lineage>
</organism>
<dbReference type="Pfam" id="PF22150">
    <property type="entry name" value="Tt1218-like"/>
    <property type="match status" value="1"/>
</dbReference>
<sequence>MQMQKQRGATLIEVLISVLILAVGLLGLAATQMMSMKNGNGAHHRYMAALAAQEIIERMRANPSALEQGSYDGKVDGSETSTNNCSSSCSVNDLADRDLYEWDQVLKSNLPSATGNIARNGDEVTVTISWKEQHTGEKYGASGGAPEDATFEMIVEL</sequence>
<evidence type="ECO:0000313" key="4">
    <source>
        <dbReference type="Proteomes" id="UP001596425"/>
    </source>
</evidence>
<reference evidence="4" key="1">
    <citation type="journal article" date="2019" name="Int. J. Syst. Evol. Microbiol.">
        <title>The Global Catalogue of Microorganisms (GCM) 10K type strain sequencing project: providing services to taxonomists for standard genome sequencing and annotation.</title>
        <authorList>
            <consortium name="The Broad Institute Genomics Platform"/>
            <consortium name="The Broad Institute Genome Sequencing Center for Infectious Disease"/>
            <person name="Wu L."/>
            <person name="Ma J."/>
        </authorList>
    </citation>
    <scope>NUCLEOTIDE SEQUENCE [LARGE SCALE GENOMIC DNA]</scope>
    <source>
        <strain evidence="4">CGMCC 1.13718</strain>
    </source>
</reference>
<dbReference type="NCBIfam" id="TIGR02532">
    <property type="entry name" value="IV_pilin_GFxxxE"/>
    <property type="match status" value="1"/>
</dbReference>
<dbReference type="InterPro" id="IPR054402">
    <property type="entry name" value="Tt1218-like_dom"/>
</dbReference>
<dbReference type="RefSeq" id="WP_193194437.1">
    <property type="nucleotide sequence ID" value="NZ_JACZFR010000060.1"/>
</dbReference>
<dbReference type="Pfam" id="PF07963">
    <property type="entry name" value="N_methyl"/>
    <property type="match status" value="1"/>
</dbReference>
<comment type="caution">
    <text evidence="3">The sequence shown here is derived from an EMBL/GenBank/DDBJ whole genome shotgun (WGS) entry which is preliminary data.</text>
</comment>
<proteinExistence type="predicted"/>
<dbReference type="InterPro" id="IPR012902">
    <property type="entry name" value="N_methyl_site"/>
</dbReference>
<name>A0ABW1YPL9_9GAMM</name>
<accession>A0ABW1YPL9</accession>
<evidence type="ECO:0000259" key="2">
    <source>
        <dbReference type="Pfam" id="PF22150"/>
    </source>
</evidence>
<feature type="domain" description="Type IV pilin Tt1218-like" evidence="2">
    <location>
        <begin position="30"/>
        <end position="99"/>
    </location>
</feature>
<evidence type="ECO:0000313" key="3">
    <source>
        <dbReference type="EMBL" id="MFC6634566.1"/>
    </source>
</evidence>
<dbReference type="Proteomes" id="UP001596425">
    <property type="component" value="Unassembled WGS sequence"/>
</dbReference>
<gene>
    <name evidence="3" type="primary">pilV</name>
    <name evidence="3" type="ORF">ACFQBM_14835</name>
</gene>
<dbReference type="EMBL" id="JBHSVR010000001">
    <property type="protein sequence ID" value="MFC6634566.1"/>
    <property type="molecule type" value="Genomic_DNA"/>
</dbReference>